<dbReference type="RefSeq" id="XP_009172118.1">
    <property type="nucleotide sequence ID" value="XM_009173854.1"/>
</dbReference>
<organism evidence="1 2">
    <name type="scientific">Opisthorchis viverrini</name>
    <name type="common">Southeast Asian liver fluke</name>
    <dbReference type="NCBI Taxonomy" id="6198"/>
    <lineage>
        <taxon>Eukaryota</taxon>
        <taxon>Metazoa</taxon>
        <taxon>Spiralia</taxon>
        <taxon>Lophotrochozoa</taxon>
        <taxon>Platyhelminthes</taxon>
        <taxon>Trematoda</taxon>
        <taxon>Digenea</taxon>
        <taxon>Opisthorchiida</taxon>
        <taxon>Opisthorchiata</taxon>
        <taxon>Opisthorchiidae</taxon>
        <taxon>Opisthorchis</taxon>
    </lineage>
</organism>
<keyword evidence="2" id="KW-1185">Reference proteome</keyword>
<dbReference type="EMBL" id="KL596821">
    <property type="protein sequence ID" value="KER24159.1"/>
    <property type="molecule type" value="Genomic_DNA"/>
</dbReference>
<evidence type="ECO:0000313" key="2">
    <source>
        <dbReference type="Proteomes" id="UP000054324"/>
    </source>
</evidence>
<accession>A0A075A9J7</accession>
<dbReference type="CTD" id="20322320"/>
<gene>
    <name evidence="1" type="ORF">T265_08141</name>
</gene>
<protein>
    <submittedName>
        <fullName evidence="1">Uncharacterized protein</fullName>
    </submittedName>
</protein>
<dbReference type="GeneID" id="20322320"/>
<reference evidence="1 2" key="1">
    <citation type="submission" date="2013-11" db="EMBL/GenBank/DDBJ databases">
        <title>Opisthorchis viverrini - life in the bile duct.</title>
        <authorList>
            <person name="Young N.D."/>
            <person name="Nagarajan N."/>
            <person name="Lin S.J."/>
            <person name="Korhonen P.K."/>
            <person name="Jex A.R."/>
            <person name="Hall R.S."/>
            <person name="Safavi-Hemami H."/>
            <person name="Kaewkong W."/>
            <person name="Bertrand D."/>
            <person name="Gao S."/>
            <person name="Seet Q."/>
            <person name="Wongkham S."/>
            <person name="Teh B.T."/>
            <person name="Wongkham C."/>
            <person name="Intapan P.M."/>
            <person name="Maleewong W."/>
            <person name="Yang X."/>
            <person name="Hu M."/>
            <person name="Wang Z."/>
            <person name="Hofmann A."/>
            <person name="Sternberg P.W."/>
            <person name="Tan P."/>
            <person name="Wang J."/>
            <person name="Gasser R.B."/>
        </authorList>
    </citation>
    <scope>NUCLEOTIDE SEQUENCE [LARGE SCALE GENOMIC DNA]</scope>
</reference>
<sequence length="73" mass="8216">MQELIGKVTSRLTWNPSGSLVCDVFRQPNVLTRPPHVSSATIFEISQYNFIKETTHKVSENSSTVHDQSRPST</sequence>
<dbReference type="Proteomes" id="UP000054324">
    <property type="component" value="Unassembled WGS sequence"/>
</dbReference>
<evidence type="ECO:0000313" key="1">
    <source>
        <dbReference type="EMBL" id="KER24159.1"/>
    </source>
</evidence>
<name>A0A075A9J7_OPIVI</name>
<dbReference type="AlphaFoldDB" id="A0A075A9J7"/>
<proteinExistence type="predicted"/>
<dbReference type="OrthoDB" id="6282232at2759"/>
<dbReference type="KEGG" id="ovi:T265_08141"/>